<gene>
    <name evidence="1" type="ORF">IAC13_05545</name>
</gene>
<dbReference type="AlphaFoldDB" id="A0A9D9HZW8"/>
<dbReference type="Proteomes" id="UP000823618">
    <property type="component" value="Unassembled WGS sequence"/>
</dbReference>
<dbReference type="Pfam" id="PF18941">
    <property type="entry name" value="DUF5688"/>
    <property type="match status" value="1"/>
</dbReference>
<sequence length="296" mass="34510">MGEQQFYEAVQQKLTICLETQGLEVCFEDVKKNNNQKLPALAIKREGEEFYPVIYLRNFYEQWKQGKQLEDIVEDMIEVWKKTKAQNIEVPESFFDFEEGKDRLFLRLVNLGMNGELWKDTPFLPWNDLALTVRWMVEESEDDVSSILITNKEVERWGVTVEEVFAAAKENTERLFPAKIQEFSSLSPISRNKPRRINMYILTNTKEINGATALCYSNVVWDFAKKLDSNLLILPSSIHEVILVEENDRIGIERYYDIVRGANETVVEEEDILSYQLYRCNKVTGEIKIVIKNSGI</sequence>
<reference evidence="1" key="1">
    <citation type="submission" date="2020-10" db="EMBL/GenBank/DDBJ databases">
        <authorList>
            <person name="Gilroy R."/>
        </authorList>
    </citation>
    <scope>NUCLEOTIDE SEQUENCE</scope>
    <source>
        <strain evidence="1">E3-2379</strain>
    </source>
</reference>
<reference evidence="1" key="2">
    <citation type="journal article" date="2021" name="PeerJ">
        <title>Extensive microbial diversity within the chicken gut microbiome revealed by metagenomics and culture.</title>
        <authorList>
            <person name="Gilroy R."/>
            <person name="Ravi A."/>
            <person name="Getino M."/>
            <person name="Pursley I."/>
            <person name="Horton D.L."/>
            <person name="Alikhan N.F."/>
            <person name="Baker D."/>
            <person name="Gharbi K."/>
            <person name="Hall N."/>
            <person name="Watson M."/>
            <person name="Adriaenssens E.M."/>
            <person name="Foster-Nyarko E."/>
            <person name="Jarju S."/>
            <person name="Secka A."/>
            <person name="Antonio M."/>
            <person name="Oren A."/>
            <person name="Chaudhuri R.R."/>
            <person name="La Ragione R."/>
            <person name="Hildebrand F."/>
            <person name="Pallen M.J."/>
        </authorList>
    </citation>
    <scope>NUCLEOTIDE SEQUENCE</scope>
    <source>
        <strain evidence="1">E3-2379</strain>
    </source>
</reference>
<protein>
    <submittedName>
        <fullName evidence="1">Uncharacterized protein</fullName>
    </submittedName>
</protein>
<evidence type="ECO:0000313" key="2">
    <source>
        <dbReference type="Proteomes" id="UP000823618"/>
    </source>
</evidence>
<comment type="caution">
    <text evidence="1">The sequence shown here is derived from an EMBL/GenBank/DDBJ whole genome shotgun (WGS) entry which is preliminary data.</text>
</comment>
<dbReference type="InterPro" id="IPR043743">
    <property type="entry name" value="DUF5688"/>
</dbReference>
<organism evidence="1 2">
    <name type="scientific">Candidatus Scybalomonas excrementavium</name>
    <dbReference type="NCBI Taxonomy" id="2840943"/>
    <lineage>
        <taxon>Bacteria</taxon>
        <taxon>Bacillati</taxon>
        <taxon>Bacillota</taxon>
        <taxon>Clostridia</taxon>
        <taxon>Lachnospirales</taxon>
        <taxon>Lachnospiraceae</taxon>
        <taxon>Lachnospiraceae incertae sedis</taxon>
        <taxon>Candidatus Scybalomonas</taxon>
    </lineage>
</organism>
<proteinExistence type="predicted"/>
<dbReference type="EMBL" id="JADIML010000152">
    <property type="protein sequence ID" value="MBO8463380.1"/>
    <property type="molecule type" value="Genomic_DNA"/>
</dbReference>
<evidence type="ECO:0000313" key="1">
    <source>
        <dbReference type="EMBL" id="MBO8463380.1"/>
    </source>
</evidence>
<name>A0A9D9HZW8_9FIRM</name>
<accession>A0A9D9HZW8</accession>